<feature type="transmembrane region" description="Helical" evidence="6">
    <location>
        <begin position="363"/>
        <end position="380"/>
    </location>
</feature>
<keyword evidence="5 6" id="KW-0472">Membrane</keyword>
<keyword evidence="3 6" id="KW-0812">Transmembrane</keyword>
<dbReference type="PANTHER" id="PTHR30238:SF0">
    <property type="entry name" value="THYLAKOID MEMBRANE PROTEIN TERC, CHLOROPLASTIC"/>
    <property type="match status" value="1"/>
</dbReference>
<evidence type="ECO:0000256" key="6">
    <source>
        <dbReference type="SAM" id="Phobius"/>
    </source>
</evidence>
<dbReference type="Proteomes" id="UP000004088">
    <property type="component" value="Unassembled WGS sequence"/>
</dbReference>
<evidence type="ECO:0000256" key="5">
    <source>
        <dbReference type="ARBA" id="ARBA00023136"/>
    </source>
</evidence>
<feature type="transmembrane region" description="Helical" evidence="6">
    <location>
        <begin position="42"/>
        <end position="60"/>
    </location>
</feature>
<dbReference type="PANTHER" id="PTHR30238">
    <property type="entry name" value="MEMBRANE BOUND PREDICTED REDOX MODULATOR"/>
    <property type="match status" value="1"/>
</dbReference>
<feature type="transmembrane region" description="Helical" evidence="6">
    <location>
        <begin position="260"/>
        <end position="277"/>
    </location>
</feature>
<evidence type="ECO:0000256" key="4">
    <source>
        <dbReference type="ARBA" id="ARBA00022989"/>
    </source>
</evidence>
<dbReference type="AlphaFoldDB" id="F0F0Y2"/>
<evidence type="ECO:0000313" key="7">
    <source>
        <dbReference type="EMBL" id="EGC16824.1"/>
    </source>
</evidence>
<dbReference type="EMBL" id="AEWV01000031">
    <property type="protein sequence ID" value="EGC16824.1"/>
    <property type="molecule type" value="Genomic_DNA"/>
</dbReference>
<gene>
    <name evidence="7" type="primary">terC</name>
    <name evidence="7" type="ORF">HMPREF9098_1767</name>
</gene>
<evidence type="ECO:0000313" key="8">
    <source>
        <dbReference type="Proteomes" id="UP000004088"/>
    </source>
</evidence>
<keyword evidence="8" id="KW-1185">Reference proteome</keyword>
<name>F0F0Y2_9NEIS</name>
<protein>
    <submittedName>
        <fullName evidence="7">Integral membrane protein, TerC family</fullName>
    </submittedName>
</protein>
<comment type="subcellular location">
    <subcellularLocation>
        <location evidence="1">Membrane</location>
        <topology evidence="1">Multi-pass membrane protein</topology>
    </subcellularLocation>
</comment>
<feature type="transmembrane region" description="Helical" evidence="6">
    <location>
        <begin position="297"/>
        <end position="317"/>
    </location>
</feature>
<comment type="similarity">
    <text evidence="2">Belongs to the TerC family.</text>
</comment>
<dbReference type="InterPro" id="IPR022369">
    <property type="entry name" value="Integral_membrane_TerC_rswitch"/>
</dbReference>
<evidence type="ECO:0000256" key="2">
    <source>
        <dbReference type="ARBA" id="ARBA00007511"/>
    </source>
</evidence>
<evidence type="ECO:0000256" key="1">
    <source>
        <dbReference type="ARBA" id="ARBA00004141"/>
    </source>
</evidence>
<dbReference type="InterPro" id="IPR005496">
    <property type="entry name" value="Integral_membrane_TerC"/>
</dbReference>
<dbReference type="GO" id="GO:0016020">
    <property type="term" value="C:membrane"/>
    <property type="evidence" value="ECO:0007669"/>
    <property type="project" value="UniProtKB-SubCell"/>
</dbReference>
<sequence length="389" mass="43608">MQGAGCFWTVESSLHFNDTAKRRHQNGKEQDMVGHLGFPLETVAVFVVLSVGAIFIDLHAHKSDEPPTLKNAAMWSLFWVGVSVLFGIYLHIHHGAETASLFFTGYALEKVLSVDNLFLMMAVFSWFKVPEGYRHRVLYWGVIGAIVFRMIFVALGAGLMAMMGAYVELLFAAVVGFSAVAMLRHKEEESEEEADYSEHLAYRWVHKLFPVFPRMYGHRFFLNEKELAEARTLYPDAHLELAGEDVKHPENSHPKKLRKGALVATPLFLCLAVIELSDVMFAFDSVPAVIAVSKEPLIVYSAMMFAILGLRTMYFVLEALKGYLAYLEKAVVFLLFFIAFKLALSGTNHLFHHGWDISPNASLLVVLCALGIGIAASLIFPKKDQRDDN</sequence>
<evidence type="ECO:0000256" key="3">
    <source>
        <dbReference type="ARBA" id="ARBA00022692"/>
    </source>
</evidence>
<dbReference type="HOGENOM" id="CLU_045644_1_2_4"/>
<comment type="caution">
    <text evidence="7">The sequence shown here is derived from an EMBL/GenBank/DDBJ whole genome shotgun (WGS) entry which is preliminary data.</text>
</comment>
<dbReference type="STRING" id="888741.HMPREF9098_1767"/>
<feature type="transmembrane region" description="Helical" evidence="6">
    <location>
        <begin position="324"/>
        <end position="343"/>
    </location>
</feature>
<accession>F0F0Y2</accession>
<keyword evidence="4 6" id="KW-1133">Transmembrane helix</keyword>
<proteinExistence type="inferred from homology"/>
<dbReference type="NCBIfam" id="TIGR03718">
    <property type="entry name" value="R_switched_Alx"/>
    <property type="match status" value="1"/>
</dbReference>
<dbReference type="Pfam" id="PF03741">
    <property type="entry name" value="TerC"/>
    <property type="match status" value="1"/>
</dbReference>
<reference evidence="7 8" key="1">
    <citation type="submission" date="2011-01" db="EMBL/GenBank/DDBJ databases">
        <authorList>
            <person name="Muzny D."/>
            <person name="Qin X."/>
            <person name="Deng J."/>
            <person name="Jiang H."/>
            <person name="Liu Y."/>
            <person name="Qu J."/>
            <person name="Song X.-Z."/>
            <person name="Zhang L."/>
            <person name="Thornton R."/>
            <person name="Coyle M."/>
            <person name="Francisco L."/>
            <person name="Jackson L."/>
            <person name="Javaid M."/>
            <person name="Korchina V."/>
            <person name="Kovar C."/>
            <person name="Mata R."/>
            <person name="Mathew T."/>
            <person name="Ngo R."/>
            <person name="Nguyen L."/>
            <person name="Nguyen N."/>
            <person name="Okwuonu G."/>
            <person name="Ongeri F."/>
            <person name="Pham C."/>
            <person name="Simmons D."/>
            <person name="Wilczek-Boney K."/>
            <person name="Hale W."/>
            <person name="Jakkamsetti A."/>
            <person name="Pham P."/>
            <person name="Ruth R."/>
            <person name="San Lucas F."/>
            <person name="Warren J."/>
            <person name="Zhang J."/>
            <person name="Zhao Z."/>
            <person name="Zhou C."/>
            <person name="Zhu D."/>
            <person name="Lee S."/>
            <person name="Bess C."/>
            <person name="Blankenburg K."/>
            <person name="Forbes L."/>
            <person name="Fu Q."/>
            <person name="Gubbala S."/>
            <person name="Hirani K."/>
            <person name="Jayaseelan J.C."/>
            <person name="Lara F."/>
            <person name="Munidasa M."/>
            <person name="Palculict T."/>
            <person name="Patil S."/>
            <person name="Pu L.-L."/>
            <person name="Saada N."/>
            <person name="Tang L."/>
            <person name="Weissenberger G."/>
            <person name="Zhu Y."/>
            <person name="Hemphill L."/>
            <person name="Shang Y."/>
            <person name="Youmans B."/>
            <person name="Ayvaz T."/>
            <person name="Ross M."/>
            <person name="Santibanez J."/>
            <person name="Aqrawi P."/>
            <person name="Gross S."/>
            <person name="Joshi V."/>
            <person name="Fowler G."/>
            <person name="Nazareth L."/>
            <person name="Reid J."/>
            <person name="Worley K."/>
            <person name="Petrosino J."/>
            <person name="Highlander S."/>
            <person name="Gibbs R."/>
        </authorList>
    </citation>
    <scope>NUCLEOTIDE SEQUENCE [LARGE SCALE GENOMIC DNA]</scope>
    <source>
        <strain evidence="7 8">ATCC 33394</strain>
    </source>
</reference>
<feature type="transmembrane region" description="Helical" evidence="6">
    <location>
        <begin position="137"/>
        <end position="157"/>
    </location>
</feature>
<feature type="transmembrane region" description="Helical" evidence="6">
    <location>
        <begin position="72"/>
        <end position="92"/>
    </location>
</feature>
<organism evidence="7 8">
    <name type="scientific">Kingella denitrificans ATCC 33394</name>
    <dbReference type="NCBI Taxonomy" id="888741"/>
    <lineage>
        <taxon>Bacteria</taxon>
        <taxon>Pseudomonadati</taxon>
        <taxon>Pseudomonadota</taxon>
        <taxon>Betaproteobacteria</taxon>
        <taxon>Neisseriales</taxon>
        <taxon>Neisseriaceae</taxon>
        <taxon>Kingella</taxon>
    </lineage>
</organism>